<feature type="compositionally biased region" description="Basic and acidic residues" evidence="2">
    <location>
        <begin position="422"/>
        <end position="445"/>
    </location>
</feature>
<feature type="region of interest" description="Disordered" evidence="2">
    <location>
        <begin position="254"/>
        <end position="277"/>
    </location>
</feature>
<dbReference type="Pfam" id="PF07727">
    <property type="entry name" value="RVT_2"/>
    <property type="match status" value="1"/>
</dbReference>
<reference evidence="4" key="1">
    <citation type="journal article" date="2022" name="Int. J. Mol. Sci.">
        <title>Draft Genome of Tanacetum Coccineum: Genomic Comparison of Closely Related Tanacetum-Family Plants.</title>
        <authorList>
            <person name="Yamashiro T."/>
            <person name="Shiraishi A."/>
            <person name="Nakayama K."/>
            <person name="Satake H."/>
        </authorList>
    </citation>
    <scope>NUCLEOTIDE SEQUENCE</scope>
</reference>
<name>A0ABQ5F5G4_9ASTR</name>
<feature type="coiled-coil region" evidence="1">
    <location>
        <begin position="453"/>
        <end position="483"/>
    </location>
</feature>
<evidence type="ECO:0000259" key="3">
    <source>
        <dbReference type="Pfam" id="PF07727"/>
    </source>
</evidence>
<dbReference type="EMBL" id="BQNB010017005">
    <property type="protein sequence ID" value="GJT58284.1"/>
    <property type="molecule type" value="Genomic_DNA"/>
</dbReference>
<protein>
    <submittedName>
        <fullName evidence="4">Ribonuclease H-like domain-containing protein</fullName>
    </submittedName>
</protein>
<feature type="compositionally biased region" description="Polar residues" evidence="2">
    <location>
        <begin position="986"/>
        <end position="1002"/>
    </location>
</feature>
<evidence type="ECO:0000256" key="2">
    <source>
        <dbReference type="SAM" id="MobiDB-lite"/>
    </source>
</evidence>
<evidence type="ECO:0000256" key="1">
    <source>
        <dbReference type="SAM" id="Coils"/>
    </source>
</evidence>
<sequence>MKFHHHLTYSSYNSTITTNSSQCLTIKFHSQEGDYDIWAMKMDHYLAIQILSNLGVIQKWEWTVSITSYTRSKSKVLPQLDAEVIIASERRKKARTTLHWQALYYPEDANKKFLRSLPSAWSQLQNEEFVSENTSSTNDVSTAYSVSNTFGQNSQLDHGTQEEEEDYALMACNSSSSDTELEKQPLYDRFVTAGGMHAVPPPMTGNYMPSGPDVVVLKHLRSFAAEPTVNEPKVVNQPKVWSDAPIIEEYELDSEDEHVSQPTKEQEQPSFASTNKQVKTPRETLVLLGEKGKLLLSPQQVVIGDKKDITGKISPNTIVDQDYPHRALKHKGIIDSGCSRHMTGNKATLLHYQDLLMVALLLFGEIKREYSNAKNSQQNGVAERKNMKLIEAARTMLLAGFHLSTDVITMRLQKDNVNAVKRSTEKDAGEAPTKHPDLKADENPVDKEDQVFLDELERLKRQEKDANDAAEALRKEFAQETENLLLQAGAAKASSTNIVNTVSTPVSTASPYDGLSFSDPTNPDQDDSEIPALEDIYKNPTDGIFTNSSYDDEGAVADFTNLETVVNVSPIPTSRINSIHPSTLILGDPQSAVQTRSKKISEALEDESWVDAMQEELLQFKIQKVWILVDLPYGKKAIGTKWVYRNKKDERGVGIEAIRIFLAFASYMGFIVYQMDVKSAFLYGKMMRRFYCVSTNMVFIDPKYPQKVYKVVKALYGYTKLPEPESLHKTYALSAIKRIFRYLKGKPKLGLWYPRVSSFDLEAYSDSDYVGANLDRKSTTGGCQLLGRRLISWQCKSRNYGTSTIRGRYVGLQLLCAKAFLTISDEFQEVNWVFKSHWEEIKMVLNARVQVNGGDGGGFCGGGGGGGEWRGDGDGLCGGGEWREMGRSQVRVPPGTFTPSGGIGGSTGGFRVQHTAQLDVTAGPEPLTTNKPLGKTHSDVFFLWKEERVRLLVGSFGASTTPIYSPGSSSTPIYSPGSSTPPRYSSRASTPQSYSPGTSRNAKCSNCKHLLGKITVLEATMEMYMHPEQHTVNSAALFHEVYNNMGKLGLE</sequence>
<evidence type="ECO:0000313" key="4">
    <source>
        <dbReference type="EMBL" id="GJT58284.1"/>
    </source>
</evidence>
<keyword evidence="1" id="KW-0175">Coiled coil</keyword>
<feature type="compositionally biased region" description="Polar residues" evidence="2">
    <location>
        <begin position="260"/>
        <end position="277"/>
    </location>
</feature>
<organism evidence="4 5">
    <name type="scientific">Tanacetum coccineum</name>
    <dbReference type="NCBI Taxonomy" id="301880"/>
    <lineage>
        <taxon>Eukaryota</taxon>
        <taxon>Viridiplantae</taxon>
        <taxon>Streptophyta</taxon>
        <taxon>Embryophyta</taxon>
        <taxon>Tracheophyta</taxon>
        <taxon>Spermatophyta</taxon>
        <taxon>Magnoliopsida</taxon>
        <taxon>eudicotyledons</taxon>
        <taxon>Gunneridae</taxon>
        <taxon>Pentapetalae</taxon>
        <taxon>asterids</taxon>
        <taxon>campanulids</taxon>
        <taxon>Asterales</taxon>
        <taxon>Asteraceae</taxon>
        <taxon>Asteroideae</taxon>
        <taxon>Anthemideae</taxon>
        <taxon>Anthemidinae</taxon>
        <taxon>Tanacetum</taxon>
    </lineage>
</organism>
<comment type="caution">
    <text evidence="4">The sequence shown here is derived from an EMBL/GenBank/DDBJ whole genome shotgun (WGS) entry which is preliminary data.</text>
</comment>
<feature type="compositionally biased region" description="Low complexity" evidence="2">
    <location>
        <begin position="965"/>
        <end position="982"/>
    </location>
</feature>
<dbReference type="InterPro" id="IPR013103">
    <property type="entry name" value="RVT_2"/>
</dbReference>
<dbReference type="PANTHER" id="PTHR11439">
    <property type="entry name" value="GAG-POL-RELATED RETROTRANSPOSON"/>
    <property type="match status" value="1"/>
</dbReference>
<feature type="domain" description="Reverse transcriptase Ty1/copia-type" evidence="3">
    <location>
        <begin position="655"/>
        <end position="721"/>
    </location>
</feature>
<feature type="region of interest" description="Disordered" evidence="2">
    <location>
        <begin position="965"/>
        <end position="1002"/>
    </location>
</feature>
<proteinExistence type="predicted"/>
<accession>A0ABQ5F5G4</accession>
<feature type="region of interest" description="Disordered" evidence="2">
    <location>
        <begin position="509"/>
        <end position="529"/>
    </location>
</feature>
<keyword evidence="5" id="KW-1185">Reference proteome</keyword>
<dbReference type="Proteomes" id="UP001151760">
    <property type="component" value="Unassembled WGS sequence"/>
</dbReference>
<evidence type="ECO:0000313" key="5">
    <source>
        <dbReference type="Proteomes" id="UP001151760"/>
    </source>
</evidence>
<feature type="region of interest" description="Disordered" evidence="2">
    <location>
        <begin position="421"/>
        <end position="445"/>
    </location>
</feature>
<dbReference type="PANTHER" id="PTHR11439:SF495">
    <property type="entry name" value="REVERSE TRANSCRIPTASE, RNA-DEPENDENT DNA POLYMERASE-RELATED"/>
    <property type="match status" value="1"/>
</dbReference>
<gene>
    <name evidence="4" type="ORF">Tco_0993338</name>
</gene>
<reference evidence="4" key="2">
    <citation type="submission" date="2022-01" db="EMBL/GenBank/DDBJ databases">
        <authorList>
            <person name="Yamashiro T."/>
            <person name="Shiraishi A."/>
            <person name="Satake H."/>
            <person name="Nakayama K."/>
        </authorList>
    </citation>
    <scope>NUCLEOTIDE SEQUENCE</scope>
</reference>